<protein>
    <recommendedName>
        <fullName evidence="2">Response regulatory domain-containing protein</fullName>
    </recommendedName>
</protein>
<name>A0ABX0P5W5_9BURK</name>
<dbReference type="InterPro" id="IPR011006">
    <property type="entry name" value="CheY-like_superfamily"/>
</dbReference>
<evidence type="ECO:0000259" key="2">
    <source>
        <dbReference type="PROSITE" id="PS50110"/>
    </source>
</evidence>
<reference evidence="3 4" key="1">
    <citation type="submission" date="2019-10" db="EMBL/GenBank/DDBJ databases">
        <title>Taxonomy of Antarctic Massilia spp.: description of Massilia rubra sp. nov., Massilia aquatica sp. nov., Massilia mucilaginosa sp. nov., Massilia frigida sp. nov. isolated from streams, lakes and regoliths.</title>
        <authorList>
            <person name="Holochova P."/>
            <person name="Sedlacek I."/>
            <person name="Kralova S."/>
            <person name="Maslanova I."/>
            <person name="Busse H.-J."/>
            <person name="Stankova E."/>
            <person name="Vrbovska V."/>
            <person name="Kovarovic V."/>
            <person name="Bartak M."/>
            <person name="Svec P."/>
            <person name="Pantucek R."/>
        </authorList>
    </citation>
    <scope>NUCLEOTIDE SEQUENCE [LARGE SCALE GENOMIC DNA]</scope>
    <source>
        <strain evidence="3 4">CCM 8733</strain>
    </source>
</reference>
<feature type="modified residue" description="4-aspartylphosphate" evidence="1">
    <location>
        <position position="64"/>
    </location>
</feature>
<organism evidence="3 4">
    <name type="scientific">Massilia mucilaginosa</name>
    <dbReference type="NCBI Taxonomy" id="2609282"/>
    <lineage>
        <taxon>Bacteria</taxon>
        <taxon>Pseudomonadati</taxon>
        <taxon>Pseudomonadota</taxon>
        <taxon>Betaproteobacteria</taxon>
        <taxon>Burkholderiales</taxon>
        <taxon>Oxalobacteraceae</taxon>
        <taxon>Telluria group</taxon>
        <taxon>Massilia</taxon>
    </lineage>
</organism>
<keyword evidence="1" id="KW-0597">Phosphoprotein</keyword>
<keyword evidence="4" id="KW-1185">Reference proteome</keyword>
<dbReference type="Gene3D" id="3.40.50.2300">
    <property type="match status" value="1"/>
</dbReference>
<feature type="domain" description="Response regulatory" evidence="2">
    <location>
        <begin position="12"/>
        <end position="160"/>
    </location>
</feature>
<dbReference type="InterPro" id="IPR001789">
    <property type="entry name" value="Sig_transdc_resp-reg_receiver"/>
</dbReference>
<proteinExistence type="predicted"/>
<gene>
    <name evidence="3" type="ORF">F2P45_33195</name>
</gene>
<accession>A0ABX0P5W5</accession>
<dbReference type="PROSITE" id="PS50110">
    <property type="entry name" value="RESPONSE_REGULATORY"/>
    <property type="match status" value="1"/>
</dbReference>
<dbReference type="EMBL" id="WHJH01000097">
    <property type="protein sequence ID" value="NHZ93822.1"/>
    <property type="molecule type" value="Genomic_DNA"/>
</dbReference>
<dbReference type="RefSeq" id="WP_166882505.1">
    <property type="nucleotide sequence ID" value="NZ_WHJH01000097.1"/>
</dbReference>
<evidence type="ECO:0000313" key="3">
    <source>
        <dbReference type="EMBL" id="NHZ93822.1"/>
    </source>
</evidence>
<dbReference type="Proteomes" id="UP000609726">
    <property type="component" value="Unassembled WGS sequence"/>
</dbReference>
<evidence type="ECO:0000313" key="4">
    <source>
        <dbReference type="Proteomes" id="UP000609726"/>
    </source>
</evidence>
<evidence type="ECO:0000256" key="1">
    <source>
        <dbReference type="PROSITE-ProRule" id="PRU00169"/>
    </source>
</evidence>
<comment type="caution">
    <text evidence="3">The sequence shown here is derived from an EMBL/GenBank/DDBJ whole genome shotgun (WGS) entry which is preliminary data.</text>
</comment>
<dbReference type="SUPFAM" id="SSF52172">
    <property type="entry name" value="CheY-like"/>
    <property type="match status" value="1"/>
</dbReference>
<sequence>MSLNIQDKVIEKVRLIDDNQHVRQSYKFQVEDLDIDTEEVMGPIVDVPSLLAMFDTTRDAVICDFNLKVKNYSSMNGDEIVSGLYQKNVPVVLCTRADHLPEAIRRRRRYIPVVLAPAKLSPETLVHAFQVCVEEFKGDFSTVRKPWRTILRIEGGELLGGDDLLQVNVVIPEFDSSTLISFEWRIGENDALKKVRESVAHGDIVRIFATVNVGAGGADDLYVEDWSLRKAQ</sequence>